<keyword evidence="3" id="KW-0732">Signal</keyword>
<feature type="signal peptide" evidence="3">
    <location>
        <begin position="1"/>
        <end position="27"/>
    </location>
</feature>
<dbReference type="Proteomes" id="UP001595840">
    <property type="component" value="Unassembled WGS sequence"/>
</dbReference>
<dbReference type="Pfam" id="PF13432">
    <property type="entry name" value="TPR_16"/>
    <property type="match status" value="1"/>
</dbReference>
<dbReference type="SUPFAM" id="SSF48452">
    <property type="entry name" value="TPR-like"/>
    <property type="match status" value="1"/>
</dbReference>
<keyword evidence="2" id="KW-0175">Coiled coil</keyword>
<feature type="chain" id="PRO_5046595504" evidence="3">
    <location>
        <begin position="28"/>
        <end position="625"/>
    </location>
</feature>
<accession>A0ABV8V255</accession>
<dbReference type="InterPro" id="IPR019734">
    <property type="entry name" value="TPR_rpt"/>
</dbReference>
<dbReference type="RefSeq" id="WP_290260269.1">
    <property type="nucleotide sequence ID" value="NZ_JAUFQG010000004.1"/>
</dbReference>
<organism evidence="4 5">
    <name type="scientific">Simiduia curdlanivorans</name>
    <dbReference type="NCBI Taxonomy" id="1492769"/>
    <lineage>
        <taxon>Bacteria</taxon>
        <taxon>Pseudomonadati</taxon>
        <taxon>Pseudomonadota</taxon>
        <taxon>Gammaproteobacteria</taxon>
        <taxon>Cellvibrionales</taxon>
        <taxon>Cellvibrionaceae</taxon>
        <taxon>Simiduia</taxon>
    </lineage>
</organism>
<protein>
    <submittedName>
        <fullName evidence="4">Tetratricopeptide repeat protein</fullName>
    </submittedName>
</protein>
<evidence type="ECO:0000256" key="2">
    <source>
        <dbReference type="SAM" id="Coils"/>
    </source>
</evidence>
<dbReference type="InterPro" id="IPR011990">
    <property type="entry name" value="TPR-like_helical_dom_sf"/>
</dbReference>
<evidence type="ECO:0000256" key="3">
    <source>
        <dbReference type="SAM" id="SignalP"/>
    </source>
</evidence>
<keyword evidence="5" id="KW-1185">Reference proteome</keyword>
<evidence type="ECO:0000313" key="4">
    <source>
        <dbReference type="EMBL" id="MFC4361104.1"/>
    </source>
</evidence>
<dbReference type="EMBL" id="JBHSCX010000003">
    <property type="protein sequence ID" value="MFC4361104.1"/>
    <property type="molecule type" value="Genomic_DNA"/>
</dbReference>
<keyword evidence="1" id="KW-0802">TPR repeat</keyword>
<feature type="repeat" description="TPR" evidence="1">
    <location>
        <begin position="227"/>
        <end position="260"/>
    </location>
</feature>
<gene>
    <name evidence="4" type="ORF">ACFOX3_02260</name>
</gene>
<name>A0ABV8V255_9GAMM</name>
<dbReference type="PROSITE" id="PS50005">
    <property type="entry name" value="TPR"/>
    <property type="match status" value="1"/>
</dbReference>
<evidence type="ECO:0000256" key="1">
    <source>
        <dbReference type="PROSITE-ProRule" id="PRU00339"/>
    </source>
</evidence>
<proteinExistence type="predicted"/>
<dbReference type="Gene3D" id="1.25.40.10">
    <property type="entry name" value="Tetratricopeptide repeat domain"/>
    <property type="match status" value="1"/>
</dbReference>
<sequence>MTRPSCITAVKRTLLAALTVASAASFAADEPLPTSVADLRYGVTLYEYYQANYFAALSELMVAEARGGIQGHKDNPELIAGSIGLAFGMEERAGAAFTKLLDQARPQVVRDTAWFYLGKLQYHQGDWLGAEQSFSQISPEVDKRLKRELASMRVQVLLRNNDFKGAKELVDGLENLGNWAELIHYNMGVSFGREGDAVAAQRYLANVTGTELNANPVEQKLQRALRDRAYTASGYVHIQQGEYDDAVAQFQRVRLTGPYSDRALLGLGWAEISRKNYDKALAPWQTLSEGSLQQSPVLESLLAIPYAYEQLNADVAALSAYESAELIFMRELEKIASLREKLAEQFLLESIRSAASNQNQSWFALDEKVALQPELAYLTEIFARNDFQTKVQSVRDLLFLQATLKQWNEKQRVYADLLVLRGQVREQKLANMEATGLLTQEAELREQAADLSAWVTAVEKDRDYLALITDEDLLDNLDIVDTALENLEDMSASGEDMSEELRQLKFFRGIISWQAQNNFSENLWAQKRHLAELNAQLEKLTQTQKSLQKAIDEAPEILPYQQRMSALDQRLAAETMAIDQQLAAEEKALRAQVLKALDEQQIRVKNYLARARLSVARLYDERLKQ</sequence>
<reference evidence="5" key="1">
    <citation type="journal article" date="2019" name="Int. J. Syst. Evol. Microbiol.">
        <title>The Global Catalogue of Microorganisms (GCM) 10K type strain sequencing project: providing services to taxonomists for standard genome sequencing and annotation.</title>
        <authorList>
            <consortium name="The Broad Institute Genomics Platform"/>
            <consortium name="The Broad Institute Genome Sequencing Center for Infectious Disease"/>
            <person name="Wu L."/>
            <person name="Ma J."/>
        </authorList>
    </citation>
    <scope>NUCLEOTIDE SEQUENCE [LARGE SCALE GENOMIC DNA]</scope>
    <source>
        <strain evidence="5">CECT 8570</strain>
    </source>
</reference>
<evidence type="ECO:0000313" key="5">
    <source>
        <dbReference type="Proteomes" id="UP001595840"/>
    </source>
</evidence>
<feature type="coiled-coil region" evidence="2">
    <location>
        <begin position="523"/>
        <end position="553"/>
    </location>
</feature>
<comment type="caution">
    <text evidence="4">The sequence shown here is derived from an EMBL/GenBank/DDBJ whole genome shotgun (WGS) entry which is preliminary data.</text>
</comment>